<feature type="transmembrane region" description="Helical" evidence="1">
    <location>
        <begin position="282"/>
        <end position="302"/>
    </location>
</feature>
<feature type="transmembrane region" description="Helical" evidence="1">
    <location>
        <begin position="512"/>
        <end position="531"/>
    </location>
</feature>
<keyword evidence="1" id="KW-1133">Transmembrane helix</keyword>
<dbReference type="AlphaFoldDB" id="A0A8D5FQ28"/>
<keyword evidence="3" id="KW-1185">Reference proteome</keyword>
<feature type="transmembrane region" description="Helical" evidence="1">
    <location>
        <begin position="6"/>
        <end position="27"/>
    </location>
</feature>
<feature type="transmembrane region" description="Helical" evidence="1">
    <location>
        <begin position="165"/>
        <end position="186"/>
    </location>
</feature>
<sequence length="621" mass="71910">MEKKLKISWFQVLIALLICAGYFFYFVNRAHVDLQIQVEKRTFFKIYWVGPGEKYSEKHHVEVLVKPGREQYRFYLTDLEKVSRLRIDPQEYRGVSRIKKIEITQNGFPPISLGENSGFSELQPGPQVQEAVPVENMLEVRSSGNDPFFEYTLPGGRIESNRIILLIRLGAIFLFICIGGMFTGPLLEEYRFVPMLLVAAITMAIVMAGTSRRDVHPDEHVHLEASKYFMDNWMPPRIEDEKIRNTYSRYGVSRLNNHEVYYFFAGKFASLFSDLKLDDYKILRAFNILLFISILLVTIIYTESRLVALPLLLSSQVWYLFSYCNSDAFSLFIAFIAAWQLTGSETLLKRFLIERPRWKTFGYGLIIGLFFGLVLLLKKNYYPFVFFLIGTLLFFCWSRRYELNPKRFFIRLTAILLIGGIFAGARVYLDYKVNGPERDAKIMAMRVKLTEPLFNPTTDLNKQYAYLRMKERGVTLTTIINVHRWCEKSFRSAFGVFGYSTISATHVFYDNLRWLLLGFFLFVSANLLFLGNWRIRAVYLWGLVLSVALICASIYHSWTVDFQAQGRYLFPIFPILGSVLVCSRDILYKKGLSLLVFIIFLMACYSFVAVGLAEIPGPGTL</sequence>
<keyword evidence="1" id="KW-0472">Membrane</keyword>
<accession>A0A8D5FQ28</accession>
<feature type="transmembrane region" description="Helical" evidence="1">
    <location>
        <begin position="408"/>
        <end position="429"/>
    </location>
</feature>
<keyword evidence="1" id="KW-0812">Transmembrane</keyword>
<feature type="transmembrane region" description="Helical" evidence="1">
    <location>
        <begin position="192"/>
        <end position="210"/>
    </location>
</feature>
<feature type="transmembrane region" description="Helical" evidence="1">
    <location>
        <begin position="538"/>
        <end position="556"/>
    </location>
</feature>
<protein>
    <submittedName>
        <fullName evidence="2">Uncharacterized protein</fullName>
    </submittedName>
</protein>
<evidence type="ECO:0000313" key="3">
    <source>
        <dbReference type="Proteomes" id="UP000826725"/>
    </source>
</evidence>
<reference evidence="2" key="1">
    <citation type="submission" date="2020-09" db="EMBL/GenBank/DDBJ databases">
        <title>Desulfogranum mesoprofundum gen. nov., sp. nov., a novel mesophilic, sulfate-reducing chemolithoautotroph isolated from a deep-sea hydrothermal vent chimney in the Suiyo Seamount.</title>
        <authorList>
            <person name="Hashimoto Y."/>
            <person name="Nakagawa S."/>
        </authorList>
    </citation>
    <scope>NUCLEOTIDE SEQUENCE</scope>
    <source>
        <strain evidence="2">KT2</strain>
    </source>
</reference>
<dbReference type="KEGG" id="dbk:DGMP_39410"/>
<feature type="transmembrane region" description="Helical" evidence="1">
    <location>
        <begin position="383"/>
        <end position="401"/>
    </location>
</feature>
<feature type="transmembrane region" description="Helical" evidence="1">
    <location>
        <begin position="360"/>
        <end position="377"/>
    </location>
</feature>
<feature type="transmembrane region" description="Helical" evidence="1">
    <location>
        <begin position="568"/>
        <end position="587"/>
    </location>
</feature>
<organism evidence="2 3">
    <name type="scientific">Desulfomarina profundi</name>
    <dbReference type="NCBI Taxonomy" id="2772557"/>
    <lineage>
        <taxon>Bacteria</taxon>
        <taxon>Pseudomonadati</taxon>
        <taxon>Thermodesulfobacteriota</taxon>
        <taxon>Desulfobulbia</taxon>
        <taxon>Desulfobulbales</taxon>
        <taxon>Desulfobulbaceae</taxon>
        <taxon>Desulfomarina</taxon>
    </lineage>
</organism>
<feature type="transmembrane region" description="Helical" evidence="1">
    <location>
        <begin position="317"/>
        <end position="339"/>
    </location>
</feature>
<evidence type="ECO:0000256" key="1">
    <source>
        <dbReference type="SAM" id="Phobius"/>
    </source>
</evidence>
<dbReference type="RefSeq" id="WP_228855521.1">
    <property type="nucleotide sequence ID" value="NZ_AP024086.1"/>
</dbReference>
<evidence type="ECO:0000313" key="2">
    <source>
        <dbReference type="EMBL" id="BCL63248.1"/>
    </source>
</evidence>
<gene>
    <name evidence="2" type="ORF">DGMP_39410</name>
</gene>
<name>A0A8D5FQ28_9BACT</name>
<proteinExistence type="predicted"/>
<dbReference type="Proteomes" id="UP000826725">
    <property type="component" value="Chromosome"/>
</dbReference>
<feature type="transmembrane region" description="Helical" evidence="1">
    <location>
        <begin position="594"/>
        <end position="613"/>
    </location>
</feature>
<dbReference type="EMBL" id="AP024086">
    <property type="protein sequence ID" value="BCL63248.1"/>
    <property type="molecule type" value="Genomic_DNA"/>
</dbReference>